<accession>D6WZU1</accession>
<name>D6WZU1_TRICA</name>
<gene>
    <name evidence="2" type="primary">AUGUSTUS-3.0.2_11773</name>
    <name evidence="2" type="ORF">TcasGA2_TC011773</name>
</gene>
<dbReference type="PANTHER" id="PTHR22028">
    <property type="entry name" value="SFI1 SPINDLE BODY DOMAIN-CONTAINING PROTEIN-RELATED"/>
    <property type="match status" value="1"/>
</dbReference>
<sequence>MTTEERKSCLKSCFDAWKRLVKMRIEKSKAVQKKLEQQEKLENLIKALKKVQKEEKTEPRTQPLKVLNNFKNRFVAQKSTIERLTSKLEQKERLILELKLGILDKEAFNESKVEIREIFAKCSAKTRCKVAPPVDYSEKFMIMTQKAPKFVQELEERALERAKRHEVVLERKRQMDETRARIIAEALEKKRAQDEEEKKKYLEMMKERRRLELEREKKRQVNKAIFMEKMQKAEDLHNRHLLKNALKKLLDEYIDMKMKQEKSELHLKITILSKSITAWKQFVEGKYRDKNALADACFARNALTRVMDKWRKLRHERVQANQVAEDYYDFVLLNKSFVQWHRHVCAEIIRQDRKKKLADLHYKRRILFHHYYMWRSLPAIIQLEKSKEEKMKKWREKVWEVLPDYKPPYDDD</sequence>
<dbReference type="AlphaFoldDB" id="D6WZU1"/>
<reference evidence="2 3" key="2">
    <citation type="journal article" date="2010" name="Nucleic Acids Res.">
        <title>BeetleBase in 2010: revisions to provide comprehensive genomic information for Tribolium castaneum.</title>
        <authorList>
            <person name="Kim H.S."/>
            <person name="Murphy T."/>
            <person name="Xia J."/>
            <person name="Caragea D."/>
            <person name="Park Y."/>
            <person name="Beeman R.W."/>
            <person name="Lorenzen M.D."/>
            <person name="Butcher S."/>
            <person name="Manak J.R."/>
            <person name="Brown S.J."/>
        </authorList>
    </citation>
    <scope>GENOME REANNOTATION</scope>
    <source>
        <strain evidence="2 3">Georgia GA2</strain>
    </source>
</reference>
<dbReference type="InParanoid" id="D6WZU1"/>
<dbReference type="eggNOG" id="ENOG502QS57">
    <property type="taxonomic scope" value="Eukaryota"/>
</dbReference>
<dbReference type="OMA" id="QNKEGAR"/>
<dbReference type="PANTHER" id="PTHR22028:SF5">
    <property type="entry name" value="COILED-COIL DOMAIN-CONTAINING PROTEIN 191"/>
    <property type="match status" value="1"/>
</dbReference>
<keyword evidence="1" id="KW-0175">Coiled coil</keyword>
<reference evidence="2 3" key="1">
    <citation type="journal article" date="2008" name="Nature">
        <title>The genome of the model beetle and pest Tribolium castaneum.</title>
        <authorList>
            <consortium name="Tribolium Genome Sequencing Consortium"/>
            <person name="Richards S."/>
            <person name="Gibbs R.A."/>
            <person name="Weinstock G.M."/>
            <person name="Brown S.J."/>
            <person name="Denell R."/>
            <person name="Beeman R.W."/>
            <person name="Gibbs R."/>
            <person name="Beeman R.W."/>
            <person name="Brown S.J."/>
            <person name="Bucher G."/>
            <person name="Friedrich M."/>
            <person name="Grimmelikhuijzen C.J."/>
            <person name="Klingler M."/>
            <person name="Lorenzen M."/>
            <person name="Richards S."/>
            <person name="Roth S."/>
            <person name="Schroder R."/>
            <person name="Tautz D."/>
            <person name="Zdobnov E.M."/>
            <person name="Muzny D."/>
            <person name="Gibbs R.A."/>
            <person name="Weinstock G.M."/>
            <person name="Attaway T."/>
            <person name="Bell S."/>
            <person name="Buhay C.J."/>
            <person name="Chandrabose M.N."/>
            <person name="Chavez D."/>
            <person name="Clerk-Blankenburg K.P."/>
            <person name="Cree A."/>
            <person name="Dao M."/>
            <person name="Davis C."/>
            <person name="Chacko J."/>
            <person name="Dinh H."/>
            <person name="Dugan-Rocha S."/>
            <person name="Fowler G."/>
            <person name="Garner T.T."/>
            <person name="Garnes J."/>
            <person name="Gnirke A."/>
            <person name="Hawes A."/>
            <person name="Hernandez J."/>
            <person name="Hines S."/>
            <person name="Holder M."/>
            <person name="Hume J."/>
            <person name="Jhangiani S.N."/>
            <person name="Joshi V."/>
            <person name="Khan Z.M."/>
            <person name="Jackson L."/>
            <person name="Kovar C."/>
            <person name="Kowis A."/>
            <person name="Lee S."/>
            <person name="Lewis L.R."/>
            <person name="Margolis J."/>
            <person name="Morgan M."/>
            <person name="Nazareth L.V."/>
            <person name="Nguyen N."/>
            <person name="Okwuonu G."/>
            <person name="Parker D."/>
            <person name="Richards S."/>
            <person name="Ruiz S.J."/>
            <person name="Santibanez J."/>
            <person name="Savard J."/>
            <person name="Scherer S.E."/>
            <person name="Schneider B."/>
            <person name="Sodergren E."/>
            <person name="Tautz D."/>
            <person name="Vattahil S."/>
            <person name="Villasana D."/>
            <person name="White C.S."/>
            <person name="Wright R."/>
            <person name="Park Y."/>
            <person name="Beeman R.W."/>
            <person name="Lord J."/>
            <person name="Oppert B."/>
            <person name="Lorenzen M."/>
            <person name="Brown S."/>
            <person name="Wang L."/>
            <person name="Savard J."/>
            <person name="Tautz D."/>
            <person name="Richards S."/>
            <person name="Weinstock G."/>
            <person name="Gibbs R.A."/>
            <person name="Liu Y."/>
            <person name="Worley K."/>
            <person name="Weinstock G."/>
            <person name="Elsik C.G."/>
            <person name="Reese J.T."/>
            <person name="Elhaik E."/>
            <person name="Landan G."/>
            <person name="Graur D."/>
            <person name="Arensburger P."/>
            <person name="Atkinson P."/>
            <person name="Beeman R.W."/>
            <person name="Beidler J."/>
            <person name="Brown S.J."/>
            <person name="Demuth J.P."/>
            <person name="Drury D.W."/>
            <person name="Du Y.Z."/>
            <person name="Fujiwara H."/>
            <person name="Lorenzen M."/>
            <person name="Maselli V."/>
            <person name="Osanai M."/>
            <person name="Park Y."/>
            <person name="Robertson H.M."/>
            <person name="Tu Z."/>
            <person name="Wang J.J."/>
            <person name="Wang S."/>
            <person name="Richards S."/>
            <person name="Song H."/>
            <person name="Zhang L."/>
            <person name="Sodergren E."/>
            <person name="Werner D."/>
            <person name="Stanke M."/>
            <person name="Morgenstern B."/>
            <person name="Solovyev V."/>
            <person name="Kosarev P."/>
            <person name="Brown G."/>
            <person name="Chen H.C."/>
            <person name="Ermolaeva O."/>
            <person name="Hlavina W."/>
            <person name="Kapustin Y."/>
            <person name="Kiryutin B."/>
            <person name="Kitts P."/>
            <person name="Maglott D."/>
            <person name="Pruitt K."/>
            <person name="Sapojnikov V."/>
            <person name="Souvorov A."/>
            <person name="Mackey A.J."/>
            <person name="Waterhouse R.M."/>
            <person name="Wyder S."/>
            <person name="Zdobnov E.M."/>
            <person name="Zdobnov E.M."/>
            <person name="Wyder S."/>
            <person name="Kriventseva E.V."/>
            <person name="Kadowaki T."/>
            <person name="Bork P."/>
            <person name="Aranda M."/>
            <person name="Bao R."/>
            <person name="Beermann A."/>
            <person name="Berns N."/>
            <person name="Bolognesi R."/>
            <person name="Bonneton F."/>
            <person name="Bopp D."/>
            <person name="Brown S.J."/>
            <person name="Bucher G."/>
            <person name="Butts T."/>
            <person name="Chaumot A."/>
            <person name="Denell R.E."/>
            <person name="Ferrier D.E."/>
            <person name="Friedrich M."/>
            <person name="Gordon C.M."/>
            <person name="Jindra M."/>
            <person name="Klingler M."/>
            <person name="Lan Q."/>
            <person name="Lattorff H.M."/>
            <person name="Laudet V."/>
            <person name="von Levetsow C."/>
            <person name="Liu Z."/>
            <person name="Lutz R."/>
            <person name="Lynch J.A."/>
            <person name="da Fonseca R.N."/>
            <person name="Posnien N."/>
            <person name="Reuter R."/>
            <person name="Roth S."/>
            <person name="Savard J."/>
            <person name="Schinko J.B."/>
            <person name="Schmitt C."/>
            <person name="Schoppmeier M."/>
            <person name="Schroder R."/>
            <person name="Shippy T.D."/>
            <person name="Simonnet F."/>
            <person name="Marques-Souza H."/>
            <person name="Tautz D."/>
            <person name="Tomoyasu Y."/>
            <person name="Trauner J."/>
            <person name="Van der Zee M."/>
            <person name="Vervoort M."/>
            <person name="Wittkopp N."/>
            <person name="Wimmer E.A."/>
            <person name="Yang X."/>
            <person name="Jones A.K."/>
            <person name="Sattelle D.B."/>
            <person name="Ebert P.R."/>
            <person name="Nelson D."/>
            <person name="Scott J.G."/>
            <person name="Beeman R.W."/>
            <person name="Muthukrishnan S."/>
            <person name="Kramer K.J."/>
            <person name="Arakane Y."/>
            <person name="Beeman R.W."/>
            <person name="Zhu Q."/>
            <person name="Hogenkamp D."/>
            <person name="Dixit R."/>
            <person name="Oppert B."/>
            <person name="Jiang H."/>
            <person name="Zou Z."/>
            <person name="Marshall J."/>
            <person name="Elpidina E."/>
            <person name="Vinokurov K."/>
            <person name="Oppert C."/>
            <person name="Zou Z."/>
            <person name="Evans J."/>
            <person name="Lu Z."/>
            <person name="Zhao P."/>
            <person name="Sumathipala N."/>
            <person name="Altincicek B."/>
            <person name="Vilcinskas A."/>
            <person name="Williams M."/>
            <person name="Hultmark D."/>
            <person name="Hetru C."/>
            <person name="Jiang H."/>
            <person name="Grimmelikhuijzen C.J."/>
            <person name="Hauser F."/>
            <person name="Cazzamali G."/>
            <person name="Williamson M."/>
            <person name="Park Y."/>
            <person name="Li B."/>
            <person name="Tanaka Y."/>
            <person name="Predel R."/>
            <person name="Neupert S."/>
            <person name="Schachtner J."/>
            <person name="Verleyen P."/>
            <person name="Raible F."/>
            <person name="Bork P."/>
            <person name="Friedrich M."/>
            <person name="Walden K.K."/>
            <person name="Robertson H.M."/>
            <person name="Angeli S."/>
            <person name="Foret S."/>
            <person name="Bucher G."/>
            <person name="Schuetz S."/>
            <person name="Maleszka R."/>
            <person name="Wimmer E.A."/>
            <person name="Beeman R.W."/>
            <person name="Lorenzen M."/>
            <person name="Tomoyasu Y."/>
            <person name="Miller S.C."/>
            <person name="Grossmann D."/>
            <person name="Bucher G."/>
        </authorList>
    </citation>
    <scope>NUCLEOTIDE SEQUENCE [LARGE SCALE GENOMIC DNA]</scope>
    <source>
        <strain evidence="2 3">Georgia GA2</strain>
    </source>
</reference>
<dbReference type="EMBL" id="KQ971372">
    <property type="protein sequence ID" value="EFA09647.1"/>
    <property type="molecule type" value="Genomic_DNA"/>
</dbReference>
<dbReference type="Proteomes" id="UP000007266">
    <property type="component" value="Linkage group 9"/>
</dbReference>
<organism evidence="2 3">
    <name type="scientific">Tribolium castaneum</name>
    <name type="common">Red flour beetle</name>
    <dbReference type="NCBI Taxonomy" id="7070"/>
    <lineage>
        <taxon>Eukaryota</taxon>
        <taxon>Metazoa</taxon>
        <taxon>Ecdysozoa</taxon>
        <taxon>Arthropoda</taxon>
        <taxon>Hexapoda</taxon>
        <taxon>Insecta</taxon>
        <taxon>Pterygota</taxon>
        <taxon>Neoptera</taxon>
        <taxon>Endopterygota</taxon>
        <taxon>Coleoptera</taxon>
        <taxon>Polyphaga</taxon>
        <taxon>Cucujiformia</taxon>
        <taxon>Tenebrionidae</taxon>
        <taxon>Tenebrionidae incertae sedis</taxon>
        <taxon>Tribolium</taxon>
    </lineage>
</organism>
<feature type="coiled-coil region" evidence="1">
    <location>
        <begin position="175"/>
        <end position="224"/>
    </location>
</feature>
<proteinExistence type="predicted"/>
<evidence type="ECO:0000256" key="1">
    <source>
        <dbReference type="SAM" id="Coils"/>
    </source>
</evidence>
<protein>
    <recommendedName>
        <fullName evidence="4">Sfi1 spindle body domain-containing protein</fullName>
    </recommendedName>
</protein>
<evidence type="ECO:0008006" key="4">
    <source>
        <dbReference type="Google" id="ProtNLM"/>
    </source>
</evidence>
<evidence type="ECO:0000313" key="3">
    <source>
        <dbReference type="Proteomes" id="UP000007266"/>
    </source>
</evidence>
<dbReference type="HOGENOM" id="CLU_056618_0_0_1"/>
<dbReference type="PhylomeDB" id="D6WZU1"/>
<feature type="coiled-coil region" evidence="1">
    <location>
        <begin position="27"/>
        <end position="101"/>
    </location>
</feature>
<evidence type="ECO:0000313" key="2">
    <source>
        <dbReference type="EMBL" id="EFA09647.1"/>
    </source>
</evidence>
<dbReference type="InterPro" id="IPR052270">
    <property type="entry name" value="CACF_protein"/>
</dbReference>
<keyword evidence="3" id="KW-1185">Reference proteome</keyword>